<keyword evidence="4" id="KW-0808">Transferase</keyword>
<evidence type="ECO:0000256" key="17">
    <source>
        <dbReference type="SAM" id="MobiDB-lite"/>
    </source>
</evidence>
<dbReference type="InterPro" id="IPR036388">
    <property type="entry name" value="WH-like_DNA-bd_sf"/>
</dbReference>
<feature type="domain" description="PHD-type" evidence="18">
    <location>
        <begin position="182"/>
        <end position="232"/>
    </location>
</feature>
<dbReference type="GO" id="GO:0003712">
    <property type="term" value="F:transcription coregulator activity"/>
    <property type="evidence" value="ECO:0007669"/>
    <property type="project" value="TreeGrafter"/>
</dbReference>
<keyword evidence="12" id="KW-0804">Transcription</keyword>
<keyword evidence="5" id="KW-0479">Metal-binding</keyword>
<dbReference type="Pfam" id="PF01853">
    <property type="entry name" value="MOZ_SAS"/>
    <property type="match status" value="1"/>
</dbReference>
<evidence type="ECO:0000256" key="7">
    <source>
        <dbReference type="ARBA" id="ARBA00022771"/>
    </source>
</evidence>
<keyword evidence="13 16" id="KW-0539">Nucleus</keyword>
<evidence type="ECO:0000256" key="3">
    <source>
        <dbReference type="ARBA" id="ARBA00013184"/>
    </source>
</evidence>
<dbReference type="InterPro" id="IPR016181">
    <property type="entry name" value="Acyl_CoA_acyltransferase"/>
</dbReference>
<dbReference type="SUPFAM" id="SSF55729">
    <property type="entry name" value="Acyl-CoA N-acyltransferases (Nat)"/>
    <property type="match status" value="1"/>
</dbReference>
<dbReference type="PANTHER" id="PTHR10615:SF161">
    <property type="entry name" value="HISTONE ACETYLTRANSFERASE KAT7"/>
    <property type="match status" value="1"/>
</dbReference>
<proteinExistence type="inferred from homology"/>
<feature type="region of interest" description="Disordered" evidence="17">
    <location>
        <begin position="793"/>
        <end position="1139"/>
    </location>
</feature>
<dbReference type="EMBL" id="CAJMXA010003789">
    <property type="protein sequence ID" value="CAE6516029.1"/>
    <property type="molecule type" value="Genomic_DNA"/>
</dbReference>
<feature type="region of interest" description="Disordered" evidence="17">
    <location>
        <begin position="709"/>
        <end position="752"/>
    </location>
</feature>
<feature type="active site" description="Proton donor/acceptor" evidence="14">
    <location>
        <position position="651"/>
    </location>
</feature>
<evidence type="ECO:0000256" key="12">
    <source>
        <dbReference type="ARBA" id="ARBA00023163"/>
    </source>
</evidence>
<dbReference type="GO" id="GO:0003682">
    <property type="term" value="F:chromatin binding"/>
    <property type="evidence" value="ECO:0007669"/>
    <property type="project" value="TreeGrafter"/>
</dbReference>
<dbReference type="PANTHER" id="PTHR10615">
    <property type="entry name" value="HISTONE ACETYLTRANSFERASE"/>
    <property type="match status" value="1"/>
</dbReference>
<keyword evidence="8" id="KW-0862">Zinc</keyword>
<evidence type="ECO:0000259" key="18">
    <source>
        <dbReference type="PROSITE" id="PS50016"/>
    </source>
</evidence>
<comment type="caution">
    <text evidence="20">The sequence shown here is derived from an EMBL/GenBank/DDBJ whole genome shotgun (WGS) entry which is preliminary data.</text>
</comment>
<accession>A0A8H3HH72</accession>
<evidence type="ECO:0000256" key="15">
    <source>
        <dbReference type="PROSITE-ProRule" id="PRU00146"/>
    </source>
</evidence>
<feature type="compositionally biased region" description="Acidic residues" evidence="17">
    <location>
        <begin position="1112"/>
        <end position="1139"/>
    </location>
</feature>
<evidence type="ECO:0000256" key="5">
    <source>
        <dbReference type="ARBA" id="ARBA00022723"/>
    </source>
</evidence>
<dbReference type="CDD" id="cd15526">
    <property type="entry name" value="PHD1_MOZ_d4"/>
    <property type="match status" value="1"/>
</dbReference>
<evidence type="ECO:0000256" key="14">
    <source>
        <dbReference type="PIRSR" id="PIRSR602717-51"/>
    </source>
</evidence>
<evidence type="ECO:0000313" key="21">
    <source>
        <dbReference type="Proteomes" id="UP000663853"/>
    </source>
</evidence>
<keyword evidence="10" id="KW-0007">Acetylation</keyword>
<dbReference type="InterPro" id="IPR050603">
    <property type="entry name" value="MYST_HAT"/>
</dbReference>
<comment type="subcellular location">
    <subcellularLocation>
        <location evidence="1 16">Nucleus</location>
    </subcellularLocation>
</comment>
<evidence type="ECO:0000313" key="20">
    <source>
        <dbReference type="EMBL" id="CAE6516029.1"/>
    </source>
</evidence>
<dbReference type="FunFam" id="3.40.630.30:FF:000001">
    <property type="entry name" value="Histone acetyltransferase"/>
    <property type="match status" value="1"/>
</dbReference>
<evidence type="ECO:0000259" key="19">
    <source>
        <dbReference type="PROSITE" id="PS51726"/>
    </source>
</evidence>
<dbReference type="GO" id="GO:0004402">
    <property type="term" value="F:histone acetyltransferase activity"/>
    <property type="evidence" value="ECO:0007669"/>
    <property type="project" value="InterPro"/>
</dbReference>
<organism evidence="20 21">
    <name type="scientific">Rhizoctonia solani</name>
    <dbReference type="NCBI Taxonomy" id="456999"/>
    <lineage>
        <taxon>Eukaryota</taxon>
        <taxon>Fungi</taxon>
        <taxon>Dikarya</taxon>
        <taxon>Basidiomycota</taxon>
        <taxon>Agaricomycotina</taxon>
        <taxon>Agaricomycetes</taxon>
        <taxon>Cantharellales</taxon>
        <taxon>Ceratobasidiaceae</taxon>
        <taxon>Rhizoctonia</taxon>
    </lineage>
</organism>
<sequence length="1139" mass="125185">MWATYEGSMPGMSLDIPLDPALFDDGGVRTGLGMEMGDRMIVEGGGMMEGAWIGGPGVMEGPVGWAGGCVQDDHREDPGLGVPPSLEEQELAAQLPPTPPLSLLTQPKDKKRRRRPPKTPTPVVVIDMECSFCQNDEQSNKYGVPEQMASCAHCGRSGHPSCMEIPQLGEVIRSYPWRCQECKECEICRDKGDDSKMLFCDQCDRGWHYDCLTPPLNRAPRGKWSCPMYHQEPPAPPPPNSSTSKPPNRSRRKDPKSKSLSKSPAPKPKRGVPILTPETEGHDVEDQPEQRPPSPSPSLASQPPALPDPEPEPIPFPTSPQPASPQRLRFKRASITQPQSSPTRPLKVRIRLTSKSGDEGPNRAAAEGESEANDPFGGLLSAVDADTSKTTVTQADKERFEHSRANAEARVQKLSAAGSSYFATPSSSSTYQLPGYVPPPPIRALRSLSLRGVSPPPTTPTISTPGGIPPTTNGLRIKTIRFGQFDIDTWYDAPFPEEFSNIPEGRMWMCEFCLKHMKSGFQSGRHKMKCKMRCPPGDEIYRDGQISVFEVDGRKNKIYCQNLCLLSKMFLDHKSLFYDVEPFLFYVMTLVDDDGGARFVGYFSKEKSSPKDYNVSCIMTLPVRQRQGWGNLLIDFSYLLSKKEGRTGTPERPLSALGALSYKNYWKLTIMLFLYKAQGRIRIRDITAATSITPEDVFETLRENKLITGPGISTNSVSSVLPRKRGPGRPPRKPTDKDGGHGHEPGTPVVLPRKYSIRWDPAEVESYVQNWERKGHLRLKPDRLKWAPYRLTRHPPTADQQPDAAEQSESDDEPVSDGSEDLGGPVQPLPVLVVNTLIPRKTRSRVPTSHPSDDDADEDEDTAPHSMTRRSGSRQSTQTPGRNNTPERRSLRSSVLGTGMITRKASLGSNLGLGRPDDTPIPLRTRTRSMQFLKGEQTTPIRPTTPLRRETRARPPRREKEEKLASDEELSVIPSRNKRRRSSPARKRRRIESSPEPTPAPTSPGKNGTRNGGSPVGDGPSPQRAERERSVSLGSGMVYDNVPPIPLVVLNGVGPPSDPPAPDSTPPPPFAPLPIVSSGDLGLSFDDGSPLTSVKEELTDVASEGAILPGDINDDDLGDEDAEGEPDEDAEGEVDESIL</sequence>
<dbReference type="Pfam" id="PF00628">
    <property type="entry name" value="PHD"/>
    <property type="match status" value="2"/>
</dbReference>
<feature type="compositionally biased region" description="Basic residues" evidence="17">
    <location>
        <begin position="976"/>
        <end position="990"/>
    </location>
</feature>
<dbReference type="GO" id="GO:0006357">
    <property type="term" value="P:regulation of transcription by RNA polymerase II"/>
    <property type="evidence" value="ECO:0007669"/>
    <property type="project" value="TreeGrafter"/>
</dbReference>
<evidence type="ECO:0000256" key="1">
    <source>
        <dbReference type="ARBA" id="ARBA00004123"/>
    </source>
</evidence>
<feature type="region of interest" description="Disordered" evidence="17">
    <location>
        <begin position="90"/>
        <end position="120"/>
    </location>
</feature>
<dbReference type="PROSITE" id="PS50016">
    <property type="entry name" value="ZF_PHD_2"/>
    <property type="match status" value="2"/>
</dbReference>
<dbReference type="GO" id="GO:0005634">
    <property type="term" value="C:nucleus"/>
    <property type="evidence" value="ECO:0007669"/>
    <property type="project" value="UniProtKB-SubCell"/>
</dbReference>
<name>A0A8H3HH72_9AGAM</name>
<reference evidence="20" key="1">
    <citation type="submission" date="2021-01" db="EMBL/GenBank/DDBJ databases">
        <authorList>
            <person name="Kaushik A."/>
        </authorList>
    </citation>
    <scope>NUCLEOTIDE SEQUENCE</scope>
    <source>
        <strain evidence="20">AG6-10EEA</strain>
    </source>
</reference>
<feature type="compositionally biased region" description="Polar residues" evidence="17">
    <location>
        <begin position="334"/>
        <end position="343"/>
    </location>
</feature>
<dbReference type="Gene3D" id="3.40.630.30">
    <property type="match status" value="1"/>
</dbReference>
<evidence type="ECO:0000256" key="11">
    <source>
        <dbReference type="ARBA" id="ARBA00023015"/>
    </source>
</evidence>
<feature type="compositionally biased region" description="Polar residues" evidence="17">
    <location>
        <begin position="873"/>
        <end position="884"/>
    </location>
</feature>
<protein>
    <recommendedName>
        <fullName evidence="3 16">Histone acetyltransferase</fullName>
        <ecNumber evidence="3 16">2.3.1.48</ecNumber>
    </recommendedName>
</protein>
<keyword evidence="7 15" id="KW-0863">Zinc-finger</keyword>
<evidence type="ECO:0000256" key="16">
    <source>
        <dbReference type="RuleBase" id="RU361211"/>
    </source>
</evidence>
<dbReference type="InterPro" id="IPR019787">
    <property type="entry name" value="Znf_PHD-finger"/>
</dbReference>
<evidence type="ECO:0000256" key="13">
    <source>
        <dbReference type="ARBA" id="ARBA00023242"/>
    </source>
</evidence>
<evidence type="ECO:0000256" key="2">
    <source>
        <dbReference type="ARBA" id="ARBA00010107"/>
    </source>
</evidence>
<feature type="compositionally biased region" description="Pro residues" evidence="17">
    <location>
        <begin position="1056"/>
        <end position="1072"/>
    </location>
</feature>
<dbReference type="Proteomes" id="UP000663853">
    <property type="component" value="Unassembled WGS sequence"/>
</dbReference>
<dbReference type="Gene3D" id="3.30.40.10">
    <property type="entry name" value="Zinc/RING finger domain, C3HC4 (zinc finger)"/>
    <property type="match status" value="1"/>
</dbReference>
<evidence type="ECO:0000256" key="8">
    <source>
        <dbReference type="ARBA" id="ARBA00022833"/>
    </source>
</evidence>
<evidence type="ECO:0000256" key="6">
    <source>
        <dbReference type="ARBA" id="ARBA00022737"/>
    </source>
</evidence>
<dbReference type="FunFam" id="3.30.40.10:FF:000005">
    <property type="entry name" value="zinc finger protein isoform X1"/>
    <property type="match status" value="1"/>
</dbReference>
<feature type="compositionally biased region" description="Pro residues" evidence="17">
    <location>
        <begin position="304"/>
        <end position="323"/>
    </location>
</feature>
<feature type="domain" description="PHD-type" evidence="18">
    <location>
        <begin position="127"/>
        <end position="185"/>
    </location>
</feature>
<dbReference type="Gene3D" id="1.10.10.10">
    <property type="entry name" value="Winged helix-like DNA-binding domain superfamily/Winged helix DNA-binding domain"/>
    <property type="match status" value="1"/>
</dbReference>
<feature type="compositionally biased region" description="Acidic residues" evidence="17">
    <location>
        <begin position="806"/>
        <end position="820"/>
    </location>
</feature>
<dbReference type="GO" id="GO:0008270">
    <property type="term" value="F:zinc ion binding"/>
    <property type="evidence" value="ECO:0007669"/>
    <property type="project" value="UniProtKB-KW"/>
</dbReference>
<keyword evidence="11" id="KW-0805">Transcription regulation</keyword>
<dbReference type="GO" id="GO:1990467">
    <property type="term" value="C:NuA3a histone acetyltransferase complex"/>
    <property type="evidence" value="ECO:0007669"/>
    <property type="project" value="TreeGrafter"/>
</dbReference>
<gene>
    <name evidence="20" type="ORF">RDB_LOCUS136476</name>
</gene>
<evidence type="ECO:0000256" key="10">
    <source>
        <dbReference type="ARBA" id="ARBA00022990"/>
    </source>
</evidence>
<feature type="compositionally biased region" description="Basic residues" evidence="17">
    <location>
        <begin position="722"/>
        <end position="732"/>
    </location>
</feature>
<keyword evidence="6" id="KW-0677">Repeat</keyword>
<feature type="domain" description="MYST-type HAT" evidence="19">
    <location>
        <begin position="472"/>
        <end position="788"/>
    </location>
</feature>
<feature type="region of interest" description="Disordered" evidence="17">
    <location>
        <begin position="227"/>
        <end position="375"/>
    </location>
</feature>
<dbReference type="EC" id="2.3.1.48" evidence="3 16"/>
<dbReference type="PROSITE" id="PS51726">
    <property type="entry name" value="MYST_HAT"/>
    <property type="match status" value="1"/>
</dbReference>
<evidence type="ECO:0000256" key="9">
    <source>
        <dbReference type="ARBA" id="ARBA00022853"/>
    </source>
</evidence>
<dbReference type="SMART" id="SM00249">
    <property type="entry name" value="PHD"/>
    <property type="match status" value="2"/>
</dbReference>
<keyword evidence="9" id="KW-0156">Chromatin regulator</keyword>
<evidence type="ECO:0000256" key="4">
    <source>
        <dbReference type="ARBA" id="ARBA00022679"/>
    </source>
</evidence>
<feature type="compositionally biased region" description="Low complexity" evidence="17">
    <location>
        <begin position="822"/>
        <end position="834"/>
    </location>
</feature>
<dbReference type="InterPro" id="IPR002717">
    <property type="entry name" value="HAT_MYST-type"/>
</dbReference>
<dbReference type="InterPro" id="IPR011011">
    <property type="entry name" value="Znf_FYVE_PHD"/>
</dbReference>
<dbReference type="GO" id="GO:0031507">
    <property type="term" value="P:heterochromatin formation"/>
    <property type="evidence" value="ECO:0007669"/>
    <property type="project" value="UniProtKB-ARBA"/>
</dbReference>
<dbReference type="FunFam" id="3.30.60.60:FF:000001">
    <property type="entry name" value="Histone acetyltransferase"/>
    <property type="match status" value="1"/>
</dbReference>
<dbReference type="InterPro" id="IPR040706">
    <property type="entry name" value="Zf-MYST"/>
</dbReference>
<feature type="compositionally biased region" description="Low complexity" evidence="17">
    <location>
        <begin position="91"/>
        <end position="106"/>
    </location>
</feature>
<dbReference type="InterPro" id="IPR013083">
    <property type="entry name" value="Znf_RING/FYVE/PHD"/>
</dbReference>
<dbReference type="InterPro" id="IPR001965">
    <property type="entry name" value="Znf_PHD"/>
</dbReference>
<comment type="similarity">
    <text evidence="2 16">Belongs to the MYST (SAS/MOZ) family.</text>
</comment>
<comment type="catalytic activity">
    <reaction evidence="16">
        <text>L-lysyl-[protein] + acetyl-CoA = N(6)-acetyl-L-lysyl-[protein] + CoA + H(+)</text>
        <dbReference type="Rhea" id="RHEA:45948"/>
        <dbReference type="Rhea" id="RHEA-COMP:9752"/>
        <dbReference type="Rhea" id="RHEA-COMP:10731"/>
        <dbReference type="ChEBI" id="CHEBI:15378"/>
        <dbReference type="ChEBI" id="CHEBI:29969"/>
        <dbReference type="ChEBI" id="CHEBI:57287"/>
        <dbReference type="ChEBI" id="CHEBI:57288"/>
        <dbReference type="ChEBI" id="CHEBI:61930"/>
        <dbReference type="EC" id="2.3.1.48"/>
    </reaction>
</comment>
<dbReference type="SUPFAM" id="SSF57903">
    <property type="entry name" value="FYVE/PHD zinc finger"/>
    <property type="match status" value="2"/>
</dbReference>
<feature type="compositionally biased region" description="Basic and acidic residues" evidence="17">
    <location>
        <begin position="733"/>
        <end position="744"/>
    </location>
</feature>
<dbReference type="AlphaFoldDB" id="A0A8H3HH72"/>
<dbReference type="Gene3D" id="3.30.60.60">
    <property type="entry name" value="N-acetyl transferase-like"/>
    <property type="match status" value="1"/>
</dbReference>
<feature type="compositionally biased region" description="Basic and acidic residues" evidence="17">
    <location>
        <begin position="947"/>
        <end position="966"/>
    </location>
</feature>
<dbReference type="Pfam" id="PF17772">
    <property type="entry name" value="zf-MYST"/>
    <property type="match status" value="1"/>
</dbReference>
<feature type="compositionally biased region" description="Basic and acidic residues" evidence="17">
    <location>
        <begin position="279"/>
        <end position="289"/>
    </location>
</feature>